<name>A0A8H7MFK9_9PLEO</name>
<evidence type="ECO:0000313" key="6">
    <source>
        <dbReference type="Proteomes" id="UP000651452"/>
    </source>
</evidence>
<proteinExistence type="inferred from homology"/>
<dbReference type="EMBL" id="RZGK01000021">
    <property type="protein sequence ID" value="KAF9691372.1"/>
    <property type="molecule type" value="Genomic_DNA"/>
</dbReference>
<organism evidence="5 6">
    <name type="scientific">Ascochyta lentis</name>
    <dbReference type="NCBI Taxonomy" id="205686"/>
    <lineage>
        <taxon>Eukaryota</taxon>
        <taxon>Fungi</taxon>
        <taxon>Dikarya</taxon>
        <taxon>Ascomycota</taxon>
        <taxon>Pezizomycotina</taxon>
        <taxon>Dothideomycetes</taxon>
        <taxon>Pleosporomycetidae</taxon>
        <taxon>Pleosporales</taxon>
        <taxon>Pleosporineae</taxon>
        <taxon>Didymellaceae</taxon>
        <taxon>Ascochyta</taxon>
    </lineage>
</organism>
<evidence type="ECO:0000259" key="4">
    <source>
        <dbReference type="Pfam" id="PF04828"/>
    </source>
</evidence>
<evidence type="ECO:0000256" key="3">
    <source>
        <dbReference type="ARBA" id="ARBA00022833"/>
    </source>
</evidence>
<dbReference type="GO" id="GO:0016846">
    <property type="term" value="F:carbon-sulfur lyase activity"/>
    <property type="evidence" value="ECO:0007669"/>
    <property type="project" value="InterPro"/>
</dbReference>
<evidence type="ECO:0000256" key="2">
    <source>
        <dbReference type="ARBA" id="ARBA00022723"/>
    </source>
</evidence>
<comment type="similarity">
    <text evidence="1">Belongs to the Gfa family.</text>
</comment>
<evidence type="ECO:0000313" key="5">
    <source>
        <dbReference type="EMBL" id="KAF9691372.1"/>
    </source>
</evidence>
<dbReference type="Pfam" id="PF04828">
    <property type="entry name" value="GFA"/>
    <property type="match status" value="1"/>
</dbReference>
<keyword evidence="3" id="KW-0862">Zinc</keyword>
<dbReference type="Proteomes" id="UP000651452">
    <property type="component" value="Unassembled WGS sequence"/>
</dbReference>
<dbReference type="Gene3D" id="3.90.1590.10">
    <property type="entry name" value="glutathione-dependent formaldehyde- activating enzyme (gfa)"/>
    <property type="match status" value="1"/>
</dbReference>
<evidence type="ECO:0000256" key="1">
    <source>
        <dbReference type="ARBA" id="ARBA00005495"/>
    </source>
</evidence>
<comment type="caution">
    <text evidence="5">The sequence shown here is derived from an EMBL/GenBank/DDBJ whole genome shotgun (WGS) entry which is preliminary data.</text>
</comment>
<accession>A0A8H7MFK9</accession>
<dbReference type="SUPFAM" id="SSF51316">
    <property type="entry name" value="Mss4-like"/>
    <property type="match status" value="1"/>
</dbReference>
<reference evidence="5" key="2">
    <citation type="submission" date="2020-09" db="EMBL/GenBank/DDBJ databases">
        <title>Reference genome assembly for Australian Ascochyta lentis isolate Al4.</title>
        <authorList>
            <person name="Lee R.C."/>
            <person name="Farfan-Caceres L.M."/>
            <person name="Debler J.W."/>
            <person name="Williams A.H."/>
            <person name="Henares B.M."/>
        </authorList>
    </citation>
    <scope>NUCLEOTIDE SEQUENCE</scope>
    <source>
        <strain evidence="5">Al4</strain>
    </source>
</reference>
<keyword evidence="2" id="KW-0479">Metal-binding</keyword>
<dbReference type="InterPro" id="IPR006913">
    <property type="entry name" value="CENP-V/GFA"/>
</dbReference>
<protein>
    <recommendedName>
        <fullName evidence="4">CENP-V/GFA domain-containing protein</fullName>
    </recommendedName>
</protein>
<sequence length="295" mass="32834">MYLEYHEDGHFEAATGTLQADSTEGIVQYKSCMWIKDTKDGGASDWLTSIAGQSLKKWNQGAEEGDILPLDYYSSSKKVVESSRKPTHAYCHCKGVEFWVTPPNTASETARSNFSDLITPYHLGETASENPSDVPWWLCDKNNRFLAGTCACISCRRASGFDITFWAFIPTSNIFLDASLTRPFPPHGLGHTNDYWGSMRVHTSSKGVNRTFCGKCGATVFWDGGKEKERYGLIDVAVGLLDAGSGARAEELLSWWTRRVSFEEFAVNKSLMRGLSEGLDDWERHKGDRGVAVAR</sequence>
<feature type="domain" description="CENP-V/GFA" evidence="4">
    <location>
        <begin position="147"/>
        <end position="250"/>
    </location>
</feature>
<dbReference type="InterPro" id="IPR011057">
    <property type="entry name" value="Mss4-like_sf"/>
</dbReference>
<reference evidence="5" key="1">
    <citation type="submission" date="2018-12" db="EMBL/GenBank/DDBJ databases">
        <authorList>
            <person name="Syme R.A."/>
            <person name="Farfan-Caceres L."/>
            <person name="Lichtenzveig J."/>
        </authorList>
    </citation>
    <scope>NUCLEOTIDE SEQUENCE</scope>
    <source>
        <strain evidence="5">Al4</strain>
    </source>
</reference>
<dbReference type="AlphaFoldDB" id="A0A8H7MFK9"/>
<dbReference type="OrthoDB" id="5422068at2759"/>
<keyword evidence="6" id="KW-1185">Reference proteome</keyword>
<dbReference type="GO" id="GO:0046872">
    <property type="term" value="F:metal ion binding"/>
    <property type="evidence" value="ECO:0007669"/>
    <property type="project" value="UniProtKB-KW"/>
</dbReference>
<gene>
    <name evidence="5" type="ORF">EKO04_010775</name>
</gene>